<evidence type="ECO:0000256" key="4">
    <source>
        <dbReference type="ARBA" id="ARBA00023239"/>
    </source>
</evidence>
<feature type="binding site" evidence="6">
    <location>
        <position position="92"/>
    </location>
    <ligand>
        <name>substrate</name>
    </ligand>
</feature>
<dbReference type="SUPFAM" id="SSF110581">
    <property type="entry name" value="Indigoidine synthase A-like"/>
    <property type="match status" value="1"/>
</dbReference>
<feature type="active site" description="Proton donor" evidence="6">
    <location>
        <position position="31"/>
    </location>
</feature>
<keyword evidence="4 6" id="KW-0456">Lyase</keyword>
<dbReference type="InterPro" id="IPR022830">
    <property type="entry name" value="Indigdn_synthA-like"/>
</dbReference>
<keyword evidence="5 6" id="KW-0326">Glycosidase</keyword>
<reference evidence="7 8" key="1">
    <citation type="submission" date="2018-06" db="EMBL/GenBank/DDBJ databases">
        <authorList>
            <consortium name="Pathogen Informatics"/>
            <person name="Doyle S."/>
        </authorList>
    </citation>
    <scope>NUCLEOTIDE SEQUENCE [LARGE SCALE GENOMIC DNA]</scope>
    <source>
        <strain evidence="7 8">NCTC13149</strain>
    </source>
</reference>
<evidence type="ECO:0000256" key="6">
    <source>
        <dbReference type="HAMAP-Rule" id="MF_01876"/>
    </source>
</evidence>
<evidence type="ECO:0000256" key="5">
    <source>
        <dbReference type="ARBA" id="ARBA00023295"/>
    </source>
</evidence>
<evidence type="ECO:0000256" key="3">
    <source>
        <dbReference type="ARBA" id="ARBA00023211"/>
    </source>
</evidence>
<name>A0A379C5P5_9FIRM</name>
<dbReference type="GO" id="GO:0004730">
    <property type="term" value="F:pseudouridylate synthase activity"/>
    <property type="evidence" value="ECO:0007669"/>
    <property type="project" value="UniProtKB-UniRule"/>
</dbReference>
<dbReference type="Pfam" id="PF04227">
    <property type="entry name" value="Indigoidine_A"/>
    <property type="match status" value="1"/>
</dbReference>
<comment type="function">
    <text evidence="6">Catalyzes the reversible cleavage of pseudouridine 5'-phosphate (PsiMP) to ribose 5-phosphate and uracil. Functions biologically in the cleavage direction, as part of a pseudouridine degradation pathway.</text>
</comment>
<protein>
    <recommendedName>
        <fullName evidence="6">Pseudouridine-5'-phosphate glycosidase</fullName>
        <shortName evidence="6">PsiMP glycosidase</shortName>
        <ecNumber evidence="6">4.2.1.70</ecNumber>
    </recommendedName>
</protein>
<dbReference type="HAMAP" id="MF_01876">
    <property type="entry name" value="PsiMP_glycosidase"/>
    <property type="match status" value="1"/>
</dbReference>
<gene>
    <name evidence="6 7" type="primary">psuG</name>
    <name evidence="7" type="ORF">NCTC13149_01261</name>
</gene>
<feature type="active site" description="Nucleophile" evidence="6">
    <location>
        <position position="165"/>
    </location>
</feature>
<dbReference type="EC" id="4.2.1.70" evidence="6"/>
<keyword evidence="3 6" id="KW-0464">Manganese</keyword>
<dbReference type="InterPro" id="IPR007342">
    <property type="entry name" value="PsuG"/>
</dbReference>
<evidence type="ECO:0000256" key="1">
    <source>
        <dbReference type="ARBA" id="ARBA00022723"/>
    </source>
</evidence>
<sequence>MLDKENLKKYVEFSPEVKDALENNKPVVALESTIISHGMPYPKNLQTAKECEDIIRKGGAVPATTAIINGKIKVGLTEEELEFLSTSKDVIKTSRRDFAYIVSQGLNGATTVASTIIIAKLAGIKIFVTGGLGGVHRGASETFDISRDLEELAANDIMIICAGCKSILDIGLTLEYLETKGVPVFAYKTDEMPAFFTRHSGFKVDYKIDEAKDAADIARTQWNLGLKTGILFTNPIPEQASMDEKAINKAIEKALEEAKEKGIHGKETTPFLLSKVVEVTGGKSLEANIALVKNNAKLGAEVAKYLYE</sequence>
<dbReference type="PANTHER" id="PTHR42909:SF1">
    <property type="entry name" value="CARBOHYDRATE KINASE PFKB DOMAIN-CONTAINING PROTEIN"/>
    <property type="match status" value="1"/>
</dbReference>
<dbReference type="GO" id="GO:0046113">
    <property type="term" value="P:nucleobase catabolic process"/>
    <property type="evidence" value="ECO:0007669"/>
    <property type="project" value="UniProtKB-UniRule"/>
</dbReference>
<comment type="similarity">
    <text evidence="6">Belongs to the pseudouridine-5'-phosphate glycosidase family.</text>
</comment>
<evidence type="ECO:0000256" key="2">
    <source>
        <dbReference type="ARBA" id="ARBA00022801"/>
    </source>
</evidence>
<comment type="cofactor">
    <cofactor evidence="6">
        <name>Mn(2+)</name>
        <dbReference type="ChEBI" id="CHEBI:29035"/>
    </cofactor>
    <text evidence="6">Binds 1 Mn(2+) ion per subunit.</text>
</comment>
<feature type="binding site" evidence="6">
    <location>
        <position position="144"/>
    </location>
    <ligand>
        <name>Mn(2+)</name>
        <dbReference type="ChEBI" id="CHEBI:29035"/>
    </ligand>
</feature>
<keyword evidence="2 6" id="KW-0378">Hydrolase</keyword>
<dbReference type="GO" id="GO:0046872">
    <property type="term" value="F:metal ion binding"/>
    <property type="evidence" value="ECO:0007669"/>
    <property type="project" value="UniProtKB-KW"/>
</dbReference>
<accession>A0A379C5P5</accession>
<comment type="catalytic activity">
    <reaction evidence="6">
        <text>D-ribose 5-phosphate + uracil = psi-UMP + H2O</text>
        <dbReference type="Rhea" id="RHEA:18337"/>
        <dbReference type="ChEBI" id="CHEBI:15377"/>
        <dbReference type="ChEBI" id="CHEBI:17568"/>
        <dbReference type="ChEBI" id="CHEBI:58380"/>
        <dbReference type="ChEBI" id="CHEBI:78346"/>
        <dbReference type="EC" id="4.2.1.70"/>
    </reaction>
</comment>
<dbReference type="STRING" id="1122949.GCA_000378725_00999"/>
<proteinExistence type="inferred from homology"/>
<dbReference type="EMBL" id="UGSZ01000001">
    <property type="protein sequence ID" value="SUB57419.1"/>
    <property type="molecule type" value="Genomic_DNA"/>
</dbReference>
<organism evidence="7 8">
    <name type="scientific">Peptoniphilus lacrimalis</name>
    <dbReference type="NCBI Taxonomy" id="33031"/>
    <lineage>
        <taxon>Bacteria</taxon>
        <taxon>Bacillati</taxon>
        <taxon>Bacillota</taxon>
        <taxon>Tissierellia</taxon>
        <taxon>Tissierellales</taxon>
        <taxon>Peptoniphilaceae</taxon>
        <taxon>Peptoniphilus</taxon>
    </lineage>
</organism>
<comment type="subunit">
    <text evidence="6">Homotrimer.</text>
</comment>
<dbReference type="PANTHER" id="PTHR42909">
    <property type="entry name" value="ZGC:136858"/>
    <property type="match status" value="1"/>
</dbReference>
<dbReference type="Gene3D" id="3.40.1790.10">
    <property type="entry name" value="Indigoidine synthase domain"/>
    <property type="match status" value="1"/>
</dbReference>
<feature type="binding site" evidence="6">
    <location>
        <position position="112"/>
    </location>
    <ligand>
        <name>substrate</name>
    </ligand>
</feature>
<feature type="binding site" evidence="6">
    <location>
        <begin position="146"/>
        <end position="148"/>
    </location>
    <ligand>
        <name>substrate</name>
    </ligand>
</feature>
<dbReference type="Proteomes" id="UP000255517">
    <property type="component" value="Unassembled WGS sequence"/>
</dbReference>
<dbReference type="GO" id="GO:0016798">
    <property type="term" value="F:hydrolase activity, acting on glycosyl bonds"/>
    <property type="evidence" value="ECO:0007669"/>
    <property type="project" value="UniProtKB-KW"/>
</dbReference>
<dbReference type="OrthoDB" id="9805870at2"/>
<evidence type="ECO:0000313" key="8">
    <source>
        <dbReference type="Proteomes" id="UP000255517"/>
    </source>
</evidence>
<dbReference type="AlphaFoldDB" id="A0A379C5P5"/>
<dbReference type="RefSeq" id="WP_009346320.1">
    <property type="nucleotide sequence ID" value="NZ_CP165621.1"/>
</dbReference>
<keyword evidence="1 6" id="KW-0479">Metal-binding</keyword>
<dbReference type="GO" id="GO:0005737">
    <property type="term" value="C:cytoplasm"/>
    <property type="evidence" value="ECO:0007669"/>
    <property type="project" value="TreeGrafter"/>
</dbReference>
<evidence type="ECO:0000313" key="7">
    <source>
        <dbReference type="EMBL" id="SUB57419.1"/>
    </source>
</evidence>